<gene>
    <name evidence="2" type="ORF">DN745_16260</name>
</gene>
<dbReference type="Gene3D" id="3.40.50.410">
    <property type="entry name" value="von Willebrand factor, type A domain"/>
    <property type="match status" value="1"/>
</dbReference>
<dbReference type="SMART" id="SM00327">
    <property type="entry name" value="VWA"/>
    <property type="match status" value="1"/>
</dbReference>
<dbReference type="Proteomes" id="UP000249799">
    <property type="component" value="Chromosome"/>
</dbReference>
<keyword evidence="3" id="KW-1185">Reference proteome</keyword>
<protein>
    <submittedName>
        <fullName evidence="2">VWA domain-containing protein</fullName>
    </submittedName>
</protein>
<name>A0A2Z4FPV0_9DELT</name>
<organism evidence="2 3">
    <name type="scientific">Bradymonas sediminis</name>
    <dbReference type="NCBI Taxonomy" id="1548548"/>
    <lineage>
        <taxon>Bacteria</taxon>
        <taxon>Deltaproteobacteria</taxon>
        <taxon>Bradymonadales</taxon>
        <taxon>Bradymonadaceae</taxon>
        <taxon>Bradymonas</taxon>
    </lineage>
</organism>
<dbReference type="SUPFAM" id="SSF53300">
    <property type="entry name" value="vWA-like"/>
    <property type="match status" value="1"/>
</dbReference>
<feature type="compositionally biased region" description="Pro residues" evidence="1">
    <location>
        <begin position="127"/>
        <end position="153"/>
    </location>
</feature>
<proteinExistence type="predicted"/>
<dbReference type="InterPro" id="IPR022156">
    <property type="entry name" value="Uncharacterised_YfbK_N"/>
</dbReference>
<evidence type="ECO:0000256" key="1">
    <source>
        <dbReference type="SAM" id="MobiDB-lite"/>
    </source>
</evidence>
<dbReference type="PROSITE" id="PS50234">
    <property type="entry name" value="VWFA"/>
    <property type="match status" value="1"/>
</dbReference>
<dbReference type="PANTHER" id="PTHR10579:SF43">
    <property type="entry name" value="ZINC FINGER (C3HC4-TYPE RING FINGER) FAMILY PROTEIN"/>
    <property type="match status" value="1"/>
</dbReference>
<feature type="region of interest" description="Disordered" evidence="1">
    <location>
        <begin position="58"/>
        <end position="164"/>
    </location>
</feature>
<dbReference type="Pfam" id="PF12450">
    <property type="entry name" value="vWF_A"/>
    <property type="match status" value="1"/>
</dbReference>
<dbReference type="AlphaFoldDB" id="A0A2Z4FPV0"/>
<dbReference type="KEGG" id="bsed:DN745_16260"/>
<dbReference type="InterPro" id="IPR051266">
    <property type="entry name" value="CLCR"/>
</dbReference>
<dbReference type="Pfam" id="PF00092">
    <property type="entry name" value="VWA"/>
    <property type="match status" value="1"/>
</dbReference>
<dbReference type="InterPro" id="IPR002035">
    <property type="entry name" value="VWF_A"/>
</dbReference>
<dbReference type="InterPro" id="IPR021908">
    <property type="entry name" value="YfbK_C"/>
</dbReference>
<dbReference type="OrthoDB" id="9805121at2"/>
<dbReference type="Pfam" id="PF12034">
    <property type="entry name" value="YfbK_C"/>
    <property type="match status" value="1"/>
</dbReference>
<evidence type="ECO:0000313" key="2">
    <source>
        <dbReference type="EMBL" id="AWV90785.1"/>
    </source>
</evidence>
<feature type="compositionally biased region" description="Low complexity" evidence="1">
    <location>
        <begin position="58"/>
        <end position="69"/>
    </location>
</feature>
<sequence>MSDPKPVTRALAILILAIVALLSAAISWVLLFGETVKTKFTEANQAVTNEVTFGEASSAPAAPAAQAQPVKPSLPAPTRPQVADTDSFNGGEVINTMRVTRQYRKKSSSGPTGPYLMRGSRAESAAPEPPAPPAPKLRPPPPLKPDDLAPPTPSSTKIAPGQVNPMTKVVDDALSTFSIDVDTGSYTLARRMINEDYEVLPHRVRVEEFLNYFPYAYPEPQQGAFGVSLDAAPSPFDAASNRKIMRVGVQGKRLTDESRKSAHLTFLVDVSGSMAGPERMGLLKESLRILTRNLGPGDTVAITTYAGTVETILEPSSMLRRNQIYEAIDSLKTYGKTGMGNGLEMAYKLALDSYVEGAVNRIIVLSDGDSNLGPSSYSAIFKRIRAYVEEGITLTTIGFGMGNYQDEMMEQLANQGNGNYFYIDSQREARRIFGEQLDATLQVIAKDVKIQVEFDPAAVVSYRLLGYENRDIADKDFRNDRVDAGEIGAGHSVTALYEVVLTEAAARAKADSKLATVRIRAKTPTGTEATEQAFVLNTRDMHADLSDAGPDFQFAAAVAGFAEILRDSPYAKELDLALIEELAKSASRLDQVERQEFIGLVSKVKSVRAVSAGVARD</sequence>
<accession>A0A2Z4FPV0</accession>
<dbReference type="PANTHER" id="PTHR10579">
    <property type="entry name" value="CALCIUM-ACTIVATED CHLORIDE CHANNEL REGULATOR"/>
    <property type="match status" value="1"/>
</dbReference>
<dbReference type="InterPro" id="IPR036465">
    <property type="entry name" value="vWFA_dom_sf"/>
</dbReference>
<reference evidence="2 3" key="1">
    <citation type="submission" date="2018-06" db="EMBL/GenBank/DDBJ databases">
        <title>Lujinxingia sediminis gen. nov. sp. nov., a new facultative anaerobic member of the class Deltaproteobacteria, and proposal of Lujinxingaceae fam. nov.</title>
        <authorList>
            <person name="Guo L.-Y."/>
            <person name="Li C.-M."/>
            <person name="Wang S."/>
            <person name="Du Z.-J."/>
        </authorList>
    </citation>
    <scope>NUCLEOTIDE SEQUENCE [LARGE SCALE GENOMIC DNA]</scope>
    <source>
        <strain evidence="2 3">FA350</strain>
    </source>
</reference>
<evidence type="ECO:0000313" key="3">
    <source>
        <dbReference type="Proteomes" id="UP000249799"/>
    </source>
</evidence>
<dbReference type="EMBL" id="CP030032">
    <property type="protein sequence ID" value="AWV90785.1"/>
    <property type="molecule type" value="Genomic_DNA"/>
</dbReference>
<dbReference type="RefSeq" id="WP_111336437.1">
    <property type="nucleotide sequence ID" value="NZ_CP030032.1"/>
</dbReference>